<gene>
    <name evidence="1" type="ORF">DLM46_05380</name>
</gene>
<proteinExistence type="predicted"/>
<sequence>MRRSEADPDGARREMWLFVSNLYSAPAPDHAAAQAFYSTQVLDRIGIAAAVSDSAQGAAVIKQPLQACFGEASGMC</sequence>
<dbReference type="Proteomes" id="UP000254875">
    <property type="component" value="Unassembled WGS sequence"/>
</dbReference>
<protein>
    <submittedName>
        <fullName evidence="1">Uncharacterized protein</fullName>
    </submittedName>
</protein>
<comment type="caution">
    <text evidence="1">The sequence shown here is derived from an EMBL/GenBank/DDBJ whole genome shotgun (WGS) entry which is preliminary data.</text>
</comment>
<evidence type="ECO:0000313" key="1">
    <source>
        <dbReference type="EMBL" id="RDK03658.1"/>
    </source>
</evidence>
<evidence type="ECO:0000313" key="2">
    <source>
        <dbReference type="Proteomes" id="UP000254875"/>
    </source>
</evidence>
<keyword evidence="2" id="KW-1185">Reference proteome</keyword>
<dbReference type="AlphaFoldDB" id="A0A370NDN7"/>
<organism evidence="1 2">
    <name type="scientific">Paraburkholderia lacunae</name>
    <dbReference type="NCBI Taxonomy" id="2211104"/>
    <lineage>
        <taxon>Bacteria</taxon>
        <taxon>Pseudomonadati</taxon>
        <taxon>Pseudomonadota</taxon>
        <taxon>Betaproteobacteria</taxon>
        <taxon>Burkholderiales</taxon>
        <taxon>Burkholderiaceae</taxon>
        <taxon>Paraburkholderia</taxon>
    </lineage>
</organism>
<reference evidence="2" key="1">
    <citation type="submission" date="2018-05" db="EMBL/GenBank/DDBJ databases">
        <authorList>
            <person name="Feng T."/>
        </authorList>
    </citation>
    <scope>NUCLEOTIDE SEQUENCE [LARGE SCALE GENOMIC DNA]</scope>
    <source>
        <strain evidence="2">S27</strain>
    </source>
</reference>
<name>A0A370NDN7_9BURK</name>
<dbReference type="EMBL" id="QHKS01000003">
    <property type="protein sequence ID" value="RDK03658.1"/>
    <property type="molecule type" value="Genomic_DNA"/>
</dbReference>
<accession>A0A370NDN7</accession>